<reference evidence="2 3" key="1">
    <citation type="submission" date="2018-07" db="EMBL/GenBank/DDBJ databases">
        <title>The complete nuclear genome of the prasinophyte Chloropicon primus (CCMP1205).</title>
        <authorList>
            <person name="Pombert J.-F."/>
            <person name="Otis C."/>
            <person name="Turmel M."/>
            <person name="Lemieux C."/>
        </authorList>
    </citation>
    <scope>NUCLEOTIDE SEQUENCE [LARGE SCALE GENOMIC DNA]</scope>
    <source>
        <strain evidence="2 3">CCMP1205</strain>
    </source>
</reference>
<accession>A0A5B8MVG4</accession>
<dbReference type="Proteomes" id="UP000316726">
    <property type="component" value="Chromosome 13"/>
</dbReference>
<feature type="coiled-coil region" evidence="1">
    <location>
        <begin position="38"/>
        <end position="115"/>
    </location>
</feature>
<evidence type="ECO:0000313" key="2">
    <source>
        <dbReference type="EMBL" id="QDZ24331.1"/>
    </source>
</evidence>
<evidence type="ECO:0000256" key="1">
    <source>
        <dbReference type="SAM" id="Coils"/>
    </source>
</evidence>
<keyword evidence="3" id="KW-1185">Reference proteome</keyword>
<proteinExistence type="predicted"/>
<dbReference type="AlphaFoldDB" id="A0A5B8MVG4"/>
<sequence length="148" mass="17727">MRVFYVLRDLYRRLFVSSAKASRPAAGYTSELSSPEAVRDALRAKLALRNQLRVLKERARETEEERKARELREEKAMLEELKKTREKFGQQMEFIKRERERNETMIEERLKAKNAKHGTTQEEKIKRVFEEIEKFEKDFFAAEEPSKK</sequence>
<organism evidence="2 3">
    <name type="scientific">Chloropicon primus</name>
    <dbReference type="NCBI Taxonomy" id="1764295"/>
    <lineage>
        <taxon>Eukaryota</taxon>
        <taxon>Viridiplantae</taxon>
        <taxon>Chlorophyta</taxon>
        <taxon>Chloropicophyceae</taxon>
        <taxon>Chloropicales</taxon>
        <taxon>Chloropicaceae</taxon>
        <taxon>Chloropicon</taxon>
    </lineage>
</organism>
<protein>
    <submittedName>
        <fullName evidence="2">Uncharacterized protein</fullName>
    </submittedName>
</protein>
<name>A0A5B8MVG4_9CHLO</name>
<evidence type="ECO:0000313" key="3">
    <source>
        <dbReference type="Proteomes" id="UP000316726"/>
    </source>
</evidence>
<keyword evidence="1" id="KW-0175">Coiled coil</keyword>
<dbReference type="EMBL" id="CP031046">
    <property type="protein sequence ID" value="QDZ24331.1"/>
    <property type="molecule type" value="Genomic_DNA"/>
</dbReference>
<gene>
    <name evidence="2" type="ORF">A3770_13p68490</name>
</gene>